<name>A0A7G9FJJ4_9FIRM</name>
<dbReference type="RefSeq" id="WP_249320922.1">
    <property type="nucleotide sequence ID" value="NZ_CP060632.1"/>
</dbReference>
<gene>
    <name evidence="1" type="ORF">H9Q76_08145</name>
</gene>
<evidence type="ECO:0000313" key="1">
    <source>
        <dbReference type="EMBL" id="QNL98725.1"/>
    </source>
</evidence>
<sequence length="230" mass="27740">MSADYERKLHRAVAQFVKEADKKYPNWSERNDNGEWEIGLDKFDDMYKVILEIIEYTSCDEATEQMLDDILFGIARDNECSRIIEVLLKYPDWYALLCEKVLFTEYINAKWQFAESLKDYHGKDEIKDLIFDFLQVDDEYTQRMALKSLAYIHPDKAEEYAIEFWWRDKYKDNAFGHEYQKIMVLHVLHMIHSTKLEKYLDLADESEYYYLKENAREIRKSMEHGEVKCQ</sequence>
<reference evidence="1 2" key="1">
    <citation type="submission" date="2020-08" db="EMBL/GenBank/DDBJ databases">
        <authorList>
            <person name="Liu C."/>
            <person name="Sun Q."/>
        </authorList>
    </citation>
    <scope>NUCLEOTIDE SEQUENCE [LARGE SCALE GENOMIC DNA]</scope>
    <source>
        <strain evidence="1 2">NSJ-4</strain>
    </source>
</reference>
<organism evidence="1 2">
    <name type="scientific">Wujia chipingensis</name>
    <dbReference type="NCBI Taxonomy" id="2763670"/>
    <lineage>
        <taxon>Bacteria</taxon>
        <taxon>Bacillati</taxon>
        <taxon>Bacillota</taxon>
        <taxon>Clostridia</taxon>
        <taxon>Lachnospirales</taxon>
        <taxon>Lachnospiraceae</taxon>
        <taxon>Wujia</taxon>
    </lineage>
</organism>
<dbReference type="KEGG" id="wcp:H9Q76_08145"/>
<keyword evidence="2" id="KW-1185">Reference proteome</keyword>
<accession>A0A7G9FJJ4</accession>
<evidence type="ECO:0008006" key="3">
    <source>
        <dbReference type="Google" id="ProtNLM"/>
    </source>
</evidence>
<protein>
    <recommendedName>
        <fullName evidence="3">HEAT repeat domain-containing protein</fullName>
    </recommendedName>
</protein>
<dbReference type="Proteomes" id="UP000515819">
    <property type="component" value="Chromosome"/>
</dbReference>
<dbReference type="AlphaFoldDB" id="A0A7G9FJJ4"/>
<evidence type="ECO:0000313" key="2">
    <source>
        <dbReference type="Proteomes" id="UP000515819"/>
    </source>
</evidence>
<proteinExistence type="predicted"/>
<dbReference type="EMBL" id="CP060632">
    <property type="protein sequence ID" value="QNL98725.1"/>
    <property type="molecule type" value="Genomic_DNA"/>
</dbReference>